<keyword evidence="5 7" id="KW-1133">Transmembrane helix</keyword>
<evidence type="ECO:0000313" key="9">
    <source>
        <dbReference type="Proteomes" id="UP000008841"/>
    </source>
</evidence>
<organism evidence="8 9">
    <name type="scientific">Chlorobium limicola (strain DSM 245 / NBRC 103803 / 6330)</name>
    <dbReference type="NCBI Taxonomy" id="290315"/>
    <lineage>
        <taxon>Bacteria</taxon>
        <taxon>Pseudomonadati</taxon>
        <taxon>Chlorobiota</taxon>
        <taxon>Chlorobiia</taxon>
        <taxon>Chlorobiales</taxon>
        <taxon>Chlorobiaceae</taxon>
        <taxon>Chlorobium/Pelodictyon group</taxon>
        <taxon>Chlorobium</taxon>
    </lineage>
</organism>
<dbReference type="InterPro" id="IPR051907">
    <property type="entry name" value="DoxX-like_oxidoreductase"/>
</dbReference>
<gene>
    <name evidence="8" type="ordered locus">Clim_0830</name>
</gene>
<keyword evidence="3" id="KW-1003">Cell membrane</keyword>
<feature type="transmembrane region" description="Helical" evidence="7">
    <location>
        <begin position="122"/>
        <end position="141"/>
    </location>
</feature>
<dbReference type="EMBL" id="CP001097">
    <property type="protein sequence ID" value="ACD89910.1"/>
    <property type="molecule type" value="Genomic_DNA"/>
</dbReference>
<dbReference type="eggNOG" id="COG2259">
    <property type="taxonomic scope" value="Bacteria"/>
</dbReference>
<comment type="similarity">
    <text evidence="2">Belongs to the DoxX family.</text>
</comment>
<evidence type="ECO:0000256" key="1">
    <source>
        <dbReference type="ARBA" id="ARBA00004651"/>
    </source>
</evidence>
<reference evidence="8 9" key="1">
    <citation type="submission" date="2008-05" db="EMBL/GenBank/DDBJ databases">
        <title>Complete sequence of Chlorobium limicola DSM 245.</title>
        <authorList>
            <consortium name="US DOE Joint Genome Institute"/>
            <person name="Lucas S."/>
            <person name="Copeland A."/>
            <person name="Lapidus A."/>
            <person name="Glavina del Rio T."/>
            <person name="Dalin E."/>
            <person name="Tice H."/>
            <person name="Bruce D."/>
            <person name="Goodwin L."/>
            <person name="Pitluck S."/>
            <person name="Schmutz J."/>
            <person name="Larimer F."/>
            <person name="Land M."/>
            <person name="Hauser L."/>
            <person name="Kyrpides N."/>
            <person name="Ovchinnikova G."/>
            <person name="Zhao F."/>
            <person name="Li T."/>
            <person name="Liu Z."/>
            <person name="Overmann J."/>
            <person name="Bryant D.A."/>
            <person name="Richardson P."/>
        </authorList>
    </citation>
    <scope>NUCLEOTIDE SEQUENCE [LARGE SCALE GENOMIC DNA]</scope>
    <source>
        <strain evidence="9">DSM 245 / NBRC 103803 / 6330</strain>
    </source>
</reference>
<evidence type="ECO:0000256" key="4">
    <source>
        <dbReference type="ARBA" id="ARBA00022692"/>
    </source>
</evidence>
<dbReference type="AlphaFoldDB" id="B3EI80"/>
<dbReference type="KEGG" id="cli:Clim_0830"/>
<dbReference type="HOGENOM" id="CLU_058421_6_3_10"/>
<dbReference type="Pfam" id="PF07681">
    <property type="entry name" value="DoxX"/>
    <property type="match status" value="1"/>
</dbReference>
<dbReference type="PANTHER" id="PTHR33452">
    <property type="entry name" value="OXIDOREDUCTASE CATD-RELATED"/>
    <property type="match status" value="1"/>
</dbReference>
<feature type="transmembrane region" description="Helical" evidence="7">
    <location>
        <begin position="61"/>
        <end position="82"/>
    </location>
</feature>
<dbReference type="STRING" id="290315.Clim_0830"/>
<name>B3EI80_CHLL2</name>
<proteinExistence type="inferred from homology"/>
<dbReference type="PANTHER" id="PTHR33452:SF1">
    <property type="entry name" value="INNER MEMBRANE PROTEIN YPHA-RELATED"/>
    <property type="match status" value="1"/>
</dbReference>
<keyword evidence="6 7" id="KW-0472">Membrane</keyword>
<dbReference type="InterPro" id="IPR032808">
    <property type="entry name" value="DoxX"/>
</dbReference>
<evidence type="ECO:0000256" key="3">
    <source>
        <dbReference type="ARBA" id="ARBA00022475"/>
    </source>
</evidence>
<comment type="subcellular location">
    <subcellularLocation>
        <location evidence="1">Cell membrane</location>
        <topology evidence="1">Multi-pass membrane protein</topology>
    </subcellularLocation>
</comment>
<evidence type="ECO:0000256" key="5">
    <source>
        <dbReference type="ARBA" id="ARBA00022989"/>
    </source>
</evidence>
<dbReference type="GO" id="GO:0005886">
    <property type="term" value="C:plasma membrane"/>
    <property type="evidence" value="ECO:0007669"/>
    <property type="project" value="UniProtKB-SubCell"/>
</dbReference>
<evidence type="ECO:0000256" key="6">
    <source>
        <dbReference type="ARBA" id="ARBA00023136"/>
    </source>
</evidence>
<protein>
    <submittedName>
        <fullName evidence="8">DoxX family protein</fullName>
    </submittedName>
</protein>
<sequence>MKRKFSKKGTEMFDRAFNSNDIGKLMLRLSVGGLMLFHGIHKLQHGYAFVSQMLVKAGLPGYLSHGIIVGEIVAPLMIVFGFNTRAAALIEAFVMVMAIYLVHMGDIYSITEHGAYALELQALYLFGSLAIFFLGAGRYSLGGSNGRWN</sequence>
<dbReference type="Proteomes" id="UP000008841">
    <property type="component" value="Chromosome"/>
</dbReference>
<evidence type="ECO:0000313" key="8">
    <source>
        <dbReference type="EMBL" id="ACD89910.1"/>
    </source>
</evidence>
<feature type="transmembrane region" description="Helical" evidence="7">
    <location>
        <begin position="89"/>
        <end position="110"/>
    </location>
</feature>
<feature type="transmembrane region" description="Helical" evidence="7">
    <location>
        <begin position="21"/>
        <end position="41"/>
    </location>
</feature>
<keyword evidence="4 7" id="KW-0812">Transmembrane</keyword>
<evidence type="ECO:0000256" key="7">
    <source>
        <dbReference type="SAM" id="Phobius"/>
    </source>
</evidence>
<accession>B3EI80</accession>
<evidence type="ECO:0000256" key="2">
    <source>
        <dbReference type="ARBA" id="ARBA00006679"/>
    </source>
</evidence>